<proteinExistence type="predicted"/>
<gene>
    <name evidence="1" type="ORF">HanXRQr2_Chr14g0655011</name>
</gene>
<comment type="caution">
    <text evidence="1">The sequence shown here is derived from an EMBL/GenBank/DDBJ whole genome shotgun (WGS) entry which is preliminary data.</text>
</comment>
<name>A0A9K3H7L2_HELAN</name>
<reference evidence="1" key="2">
    <citation type="submission" date="2020-06" db="EMBL/GenBank/DDBJ databases">
        <title>Helianthus annuus Genome sequencing and assembly Release 2.</title>
        <authorList>
            <person name="Gouzy J."/>
            <person name="Langlade N."/>
            <person name="Munos S."/>
        </authorList>
    </citation>
    <scope>NUCLEOTIDE SEQUENCE</scope>
    <source>
        <tissue evidence="1">Leaves</tissue>
    </source>
</reference>
<dbReference type="Gramene" id="mRNA:HanXRQr2_Chr14g0655011">
    <property type="protein sequence ID" value="CDS:HanXRQr2_Chr14g0655011.1"/>
    <property type="gene ID" value="HanXRQr2_Chr14g0655011"/>
</dbReference>
<dbReference type="AlphaFoldDB" id="A0A9K3H7L2"/>
<protein>
    <submittedName>
        <fullName evidence="1">Uncharacterized protein</fullName>
    </submittedName>
</protein>
<dbReference type="Proteomes" id="UP000215914">
    <property type="component" value="Unassembled WGS sequence"/>
</dbReference>
<sequence length="55" mass="6028">MTHHICYYLRANASSSARLSSDSGGGPIFEFFSFSASPLNITSFPKYSASESVRF</sequence>
<accession>A0A9K3H7L2</accession>
<keyword evidence="2" id="KW-1185">Reference proteome</keyword>
<organism evidence="1 2">
    <name type="scientific">Helianthus annuus</name>
    <name type="common">Common sunflower</name>
    <dbReference type="NCBI Taxonomy" id="4232"/>
    <lineage>
        <taxon>Eukaryota</taxon>
        <taxon>Viridiplantae</taxon>
        <taxon>Streptophyta</taxon>
        <taxon>Embryophyta</taxon>
        <taxon>Tracheophyta</taxon>
        <taxon>Spermatophyta</taxon>
        <taxon>Magnoliopsida</taxon>
        <taxon>eudicotyledons</taxon>
        <taxon>Gunneridae</taxon>
        <taxon>Pentapetalae</taxon>
        <taxon>asterids</taxon>
        <taxon>campanulids</taxon>
        <taxon>Asterales</taxon>
        <taxon>Asteraceae</taxon>
        <taxon>Asteroideae</taxon>
        <taxon>Heliantheae alliance</taxon>
        <taxon>Heliantheae</taxon>
        <taxon>Helianthus</taxon>
    </lineage>
</organism>
<dbReference type="EMBL" id="MNCJ02000329">
    <property type="protein sequence ID" value="KAF5770035.1"/>
    <property type="molecule type" value="Genomic_DNA"/>
</dbReference>
<evidence type="ECO:0000313" key="1">
    <source>
        <dbReference type="EMBL" id="KAF5770035.1"/>
    </source>
</evidence>
<reference evidence="1" key="1">
    <citation type="journal article" date="2017" name="Nature">
        <title>The sunflower genome provides insights into oil metabolism, flowering and Asterid evolution.</title>
        <authorList>
            <person name="Badouin H."/>
            <person name="Gouzy J."/>
            <person name="Grassa C.J."/>
            <person name="Murat F."/>
            <person name="Staton S.E."/>
            <person name="Cottret L."/>
            <person name="Lelandais-Briere C."/>
            <person name="Owens G.L."/>
            <person name="Carrere S."/>
            <person name="Mayjonade B."/>
            <person name="Legrand L."/>
            <person name="Gill N."/>
            <person name="Kane N.C."/>
            <person name="Bowers J.E."/>
            <person name="Hubner S."/>
            <person name="Bellec A."/>
            <person name="Berard A."/>
            <person name="Berges H."/>
            <person name="Blanchet N."/>
            <person name="Boniface M.C."/>
            <person name="Brunel D."/>
            <person name="Catrice O."/>
            <person name="Chaidir N."/>
            <person name="Claudel C."/>
            <person name="Donnadieu C."/>
            <person name="Faraut T."/>
            <person name="Fievet G."/>
            <person name="Helmstetter N."/>
            <person name="King M."/>
            <person name="Knapp S.J."/>
            <person name="Lai Z."/>
            <person name="Le Paslier M.C."/>
            <person name="Lippi Y."/>
            <person name="Lorenzon L."/>
            <person name="Mandel J.R."/>
            <person name="Marage G."/>
            <person name="Marchand G."/>
            <person name="Marquand E."/>
            <person name="Bret-Mestries E."/>
            <person name="Morien E."/>
            <person name="Nambeesan S."/>
            <person name="Nguyen T."/>
            <person name="Pegot-Espagnet P."/>
            <person name="Pouilly N."/>
            <person name="Raftis F."/>
            <person name="Sallet E."/>
            <person name="Schiex T."/>
            <person name="Thomas J."/>
            <person name="Vandecasteele C."/>
            <person name="Vares D."/>
            <person name="Vear F."/>
            <person name="Vautrin S."/>
            <person name="Crespi M."/>
            <person name="Mangin B."/>
            <person name="Burke J.M."/>
            <person name="Salse J."/>
            <person name="Munos S."/>
            <person name="Vincourt P."/>
            <person name="Rieseberg L.H."/>
            <person name="Langlade N.B."/>
        </authorList>
    </citation>
    <scope>NUCLEOTIDE SEQUENCE</scope>
    <source>
        <tissue evidence="1">Leaves</tissue>
    </source>
</reference>
<evidence type="ECO:0000313" key="2">
    <source>
        <dbReference type="Proteomes" id="UP000215914"/>
    </source>
</evidence>